<comment type="cofactor">
    <cofactor evidence="1">
        <name>Zn(2+)</name>
        <dbReference type="ChEBI" id="CHEBI:29105"/>
    </cofactor>
</comment>
<evidence type="ECO:0000256" key="2">
    <source>
        <dbReference type="ARBA" id="ARBA00008829"/>
    </source>
</evidence>
<gene>
    <name evidence="7" type="ORF">AWB77_00877</name>
</gene>
<dbReference type="GO" id="GO:0046872">
    <property type="term" value="F:metal ion binding"/>
    <property type="evidence" value="ECO:0007669"/>
    <property type="project" value="UniProtKB-KW"/>
</dbReference>
<feature type="modified residue" description="N6-carboxylysine" evidence="5">
    <location>
        <position position="154"/>
    </location>
</feature>
<dbReference type="InterPro" id="IPR011059">
    <property type="entry name" value="Metal-dep_hydrolase_composite"/>
</dbReference>
<organism evidence="7 8">
    <name type="scientific">Caballeronia fortuita</name>
    <dbReference type="NCBI Taxonomy" id="1777138"/>
    <lineage>
        <taxon>Bacteria</taxon>
        <taxon>Pseudomonadati</taxon>
        <taxon>Pseudomonadota</taxon>
        <taxon>Betaproteobacteria</taxon>
        <taxon>Burkholderiales</taxon>
        <taxon>Burkholderiaceae</taxon>
        <taxon>Caballeronia</taxon>
    </lineage>
</organism>
<dbReference type="GO" id="GO:0005829">
    <property type="term" value="C:cytosol"/>
    <property type="evidence" value="ECO:0007669"/>
    <property type="project" value="TreeGrafter"/>
</dbReference>
<comment type="PTM">
    <text evidence="5">Carbamylation allows a single lysine to coordinate two divalent metal cations.</text>
</comment>
<feature type="domain" description="Amidohydrolase-related" evidence="6">
    <location>
        <begin position="54"/>
        <end position="447"/>
    </location>
</feature>
<dbReference type="Gene3D" id="2.30.40.10">
    <property type="entry name" value="Urease, subunit C, domain 1"/>
    <property type="match status" value="1"/>
</dbReference>
<keyword evidence="8" id="KW-1185">Reference proteome</keyword>
<evidence type="ECO:0000259" key="6">
    <source>
        <dbReference type="Pfam" id="PF01979"/>
    </source>
</evidence>
<dbReference type="NCBIfam" id="NF009941">
    <property type="entry name" value="PRK13404.1"/>
    <property type="match status" value="1"/>
</dbReference>
<dbReference type="RefSeq" id="WP_061133191.1">
    <property type="nucleotide sequence ID" value="NZ_FCNX02000002.1"/>
</dbReference>
<dbReference type="SUPFAM" id="SSF51338">
    <property type="entry name" value="Composite domain of metallo-dependent hydrolases"/>
    <property type="match status" value="2"/>
</dbReference>
<dbReference type="InterPro" id="IPR050378">
    <property type="entry name" value="Metallo-dep_Hydrolases_sf"/>
</dbReference>
<comment type="caution">
    <text evidence="7">The sequence shown here is derived from an EMBL/GenBank/DDBJ whole genome shotgun (WGS) entry which is preliminary data.</text>
</comment>
<evidence type="ECO:0000256" key="1">
    <source>
        <dbReference type="ARBA" id="ARBA00001947"/>
    </source>
</evidence>
<dbReference type="InterPro" id="IPR011778">
    <property type="entry name" value="Hydantoinase/dihydroPyrase"/>
</dbReference>
<sequence>MNSEFDLVVRNAQVATASDTFLTDIGVREGRIAQMGLALASGRREIDALGRVTTPGGIDAHCHLDQPIAPPARMTDDFESGTRSAACGGTTTIIPFAAQHKGATLRAAVEDYHRRANGRACIDYGFHLIVSDPTPDIIANELPQLIAEGYTSFKIYMTYDDLKLDDGQILRLLALARAHGAMAMIHAENSDCIAWLTQSLLDAGLTAPRYHAASRPMLVEREATHRAISLAELVNVPMLLVHVSAREAVEQIQWARNRGLKVLSETCPQYLFLTAEDLGIDDSYEGARCVCSPPPRDTASQQAIWAALADGTFTIFSSDHAPFSFDGPHGKKPDGEEVAFPHIPNGIPGIETRLPLLYSEGVMTGRISVNRFVELTATNPAKTYGLHPRKGTIAIGSDADFVIWNERPDDPVALTNAMLHHAVDYTPYEGRSLAAWPAYTVAGGEIVWDGERFLGTPGRGRFLARGLPTIVPGRPAERAAR</sequence>
<dbReference type="GO" id="GO:0016812">
    <property type="term" value="F:hydrolase activity, acting on carbon-nitrogen (but not peptide) bonds, in cyclic amides"/>
    <property type="evidence" value="ECO:0007669"/>
    <property type="project" value="TreeGrafter"/>
</dbReference>
<keyword evidence="3" id="KW-0479">Metal-binding</keyword>
<evidence type="ECO:0000256" key="3">
    <source>
        <dbReference type="ARBA" id="ARBA00022723"/>
    </source>
</evidence>
<dbReference type="Pfam" id="PF01979">
    <property type="entry name" value="Amidohydro_1"/>
    <property type="match status" value="1"/>
</dbReference>
<dbReference type="NCBIfam" id="TIGR02033">
    <property type="entry name" value="D-hydantoinase"/>
    <property type="match status" value="1"/>
</dbReference>
<dbReference type="STRING" id="1777138.AWB77_00877"/>
<keyword evidence="4" id="KW-0378">Hydrolase</keyword>
<protein>
    <submittedName>
        <fullName evidence="7">Phenylhydantoinase</fullName>
    </submittedName>
</protein>
<proteinExistence type="inferred from homology"/>
<dbReference type="Proteomes" id="UP000054903">
    <property type="component" value="Unassembled WGS sequence"/>
</dbReference>
<reference evidence="7" key="1">
    <citation type="submission" date="2016-01" db="EMBL/GenBank/DDBJ databases">
        <authorList>
            <person name="Peeters C."/>
        </authorList>
    </citation>
    <scope>NUCLEOTIDE SEQUENCE</scope>
    <source>
        <strain evidence="7">LMG 29320</strain>
    </source>
</reference>
<dbReference type="PANTHER" id="PTHR11647:SF1">
    <property type="entry name" value="COLLAPSIN RESPONSE MEDIATOR PROTEIN"/>
    <property type="match status" value="1"/>
</dbReference>
<evidence type="ECO:0000256" key="5">
    <source>
        <dbReference type="PIRSR" id="PIRSR611778-50"/>
    </source>
</evidence>
<dbReference type="FunFam" id="3.20.20.140:FF:000174">
    <property type="entry name" value="Dihydropyrimidinase-related protein 2"/>
    <property type="match status" value="1"/>
</dbReference>
<evidence type="ECO:0000256" key="4">
    <source>
        <dbReference type="ARBA" id="ARBA00022801"/>
    </source>
</evidence>
<dbReference type="InterPro" id="IPR032466">
    <property type="entry name" value="Metal_Hydrolase"/>
</dbReference>
<dbReference type="InterPro" id="IPR006680">
    <property type="entry name" value="Amidohydro-rel"/>
</dbReference>
<comment type="similarity">
    <text evidence="2">Belongs to the metallo-dependent hydrolases superfamily. Hydantoinase/dihydropyrimidinase family.</text>
</comment>
<dbReference type="AlphaFoldDB" id="A0A157ZN42"/>
<dbReference type="PANTHER" id="PTHR11647">
    <property type="entry name" value="HYDRANTOINASE/DIHYDROPYRIMIDINASE FAMILY MEMBER"/>
    <property type="match status" value="1"/>
</dbReference>
<evidence type="ECO:0000313" key="7">
    <source>
        <dbReference type="EMBL" id="SAK46928.1"/>
    </source>
</evidence>
<dbReference type="Gene3D" id="3.20.20.140">
    <property type="entry name" value="Metal-dependent hydrolases"/>
    <property type="match status" value="1"/>
</dbReference>
<evidence type="ECO:0000313" key="8">
    <source>
        <dbReference type="Proteomes" id="UP000054903"/>
    </source>
</evidence>
<dbReference type="SUPFAM" id="SSF51556">
    <property type="entry name" value="Metallo-dependent hydrolases"/>
    <property type="match status" value="1"/>
</dbReference>
<dbReference type="OrthoDB" id="5687299at2"/>
<dbReference type="EMBL" id="FCNX02000002">
    <property type="protein sequence ID" value="SAK46928.1"/>
    <property type="molecule type" value="Genomic_DNA"/>
</dbReference>
<name>A0A157ZN42_9BURK</name>
<dbReference type="CDD" id="cd01314">
    <property type="entry name" value="D-HYD"/>
    <property type="match status" value="1"/>
</dbReference>
<accession>A0A157ZN42</accession>